<reference evidence="1" key="1">
    <citation type="submission" date="2022-02" db="EMBL/GenBank/DDBJ databases">
        <title>Plant Genome Project.</title>
        <authorList>
            <person name="Zhang R.-G."/>
        </authorList>
    </citation>
    <scope>NUCLEOTIDE SEQUENCE</scope>
    <source>
        <strain evidence="1">AT1</strain>
    </source>
</reference>
<organism evidence="1 2">
    <name type="scientific">Rhododendron molle</name>
    <name type="common">Chinese azalea</name>
    <name type="synonym">Azalea mollis</name>
    <dbReference type="NCBI Taxonomy" id="49168"/>
    <lineage>
        <taxon>Eukaryota</taxon>
        <taxon>Viridiplantae</taxon>
        <taxon>Streptophyta</taxon>
        <taxon>Embryophyta</taxon>
        <taxon>Tracheophyta</taxon>
        <taxon>Spermatophyta</taxon>
        <taxon>Magnoliopsida</taxon>
        <taxon>eudicotyledons</taxon>
        <taxon>Gunneridae</taxon>
        <taxon>Pentapetalae</taxon>
        <taxon>asterids</taxon>
        <taxon>Ericales</taxon>
        <taxon>Ericaceae</taxon>
        <taxon>Ericoideae</taxon>
        <taxon>Rhodoreae</taxon>
        <taxon>Rhododendron</taxon>
    </lineage>
</organism>
<protein>
    <submittedName>
        <fullName evidence="1">Uncharacterized protein</fullName>
    </submittedName>
</protein>
<name>A0ACC0PV29_RHOML</name>
<evidence type="ECO:0000313" key="1">
    <source>
        <dbReference type="EMBL" id="KAI8569555.1"/>
    </source>
</evidence>
<comment type="caution">
    <text evidence="1">The sequence shown here is derived from an EMBL/GenBank/DDBJ whole genome shotgun (WGS) entry which is preliminary data.</text>
</comment>
<keyword evidence="2" id="KW-1185">Reference proteome</keyword>
<proteinExistence type="predicted"/>
<evidence type="ECO:0000313" key="2">
    <source>
        <dbReference type="Proteomes" id="UP001062846"/>
    </source>
</evidence>
<gene>
    <name evidence="1" type="ORF">RHMOL_Rhmol02G0287400</name>
</gene>
<dbReference type="EMBL" id="CM046389">
    <property type="protein sequence ID" value="KAI8569555.1"/>
    <property type="molecule type" value="Genomic_DNA"/>
</dbReference>
<dbReference type="Proteomes" id="UP001062846">
    <property type="component" value="Chromosome 2"/>
</dbReference>
<sequence length="377" mass="42190">MVESIAATSLLGHRPVCGGYHSSGFSSTRKLFGVGRIPVPEFIDGKVVRTNFRRLGVKAIKAQAMELTKEVYSSKKEERTIRGFQDGFDIDADRKPGLWPPENKADKPSLHNPLLRQERMGCGWLGAIFEWEGVLIEDNPDLENQAWITLSEEEGQTPLLGYTLRRIEGMKNEQAISEVFCWSRDPAEVKRLASRKEEIYQALQGGIYTFRSGSHEFVNVLMHYKIPMALVATRPRKTLERAIGEIGIKGVFTVIVTAEDVHRGKPDPEMFLYASQQLNFIPERCIVFGNSNLTVEAAHDARMKCVAVASNHPVYELGAADLVVSRLDELSVVDLKNLADIEMAEFGSSEPELEMETEEDDDESYSASSTAAVDDFW</sequence>
<accession>A0ACC0PV29</accession>